<feature type="compositionally biased region" description="Low complexity" evidence="1">
    <location>
        <begin position="618"/>
        <end position="649"/>
    </location>
</feature>
<feature type="compositionally biased region" description="Low complexity" evidence="1">
    <location>
        <begin position="856"/>
        <end position="873"/>
    </location>
</feature>
<dbReference type="PANTHER" id="PTHR48233">
    <property type="entry name" value="MUCIN 4B, ISOFORM B-RELATED"/>
    <property type="match status" value="1"/>
</dbReference>
<feature type="compositionally biased region" description="Low complexity" evidence="1">
    <location>
        <begin position="936"/>
        <end position="948"/>
    </location>
</feature>
<evidence type="ECO:0000313" key="3">
    <source>
        <dbReference type="EMBL" id="GFH59710.1"/>
    </source>
</evidence>
<feature type="compositionally biased region" description="Low complexity" evidence="1">
    <location>
        <begin position="676"/>
        <end position="685"/>
    </location>
</feature>
<feature type="compositionally biased region" description="Pro residues" evidence="1">
    <location>
        <begin position="576"/>
        <end position="588"/>
    </location>
</feature>
<feature type="domain" description="Peptidase M11 gametolysin" evidence="2">
    <location>
        <begin position="170"/>
        <end position="349"/>
    </location>
</feature>
<dbReference type="InterPro" id="IPR053361">
    <property type="entry name" value="Vulval_dev_neg_regulator"/>
</dbReference>
<feature type="compositionally biased region" description="Low complexity" evidence="1">
    <location>
        <begin position="589"/>
        <end position="605"/>
    </location>
</feature>
<feature type="region of interest" description="Disordered" evidence="1">
    <location>
        <begin position="1090"/>
        <end position="1364"/>
    </location>
</feature>
<dbReference type="EMBL" id="BLLK01000069">
    <property type="protein sequence ID" value="GFH59710.1"/>
    <property type="molecule type" value="Genomic_DNA"/>
</dbReference>
<dbReference type="Pfam" id="PF05548">
    <property type="entry name" value="Peptidase_M11"/>
    <property type="match status" value="1"/>
</dbReference>
<feature type="compositionally biased region" description="Low complexity" evidence="1">
    <location>
        <begin position="801"/>
        <end position="845"/>
    </location>
</feature>
<feature type="region of interest" description="Disordered" evidence="1">
    <location>
        <begin position="1635"/>
        <end position="1668"/>
    </location>
</feature>
<feature type="compositionally biased region" description="Polar residues" evidence="1">
    <location>
        <begin position="896"/>
        <end position="913"/>
    </location>
</feature>
<accession>A0AAD3DB42</accession>
<feature type="region of interest" description="Disordered" evidence="1">
    <location>
        <begin position="896"/>
        <end position="948"/>
    </location>
</feature>
<organism evidence="3 4">
    <name type="scientific">Chaetoceros tenuissimus</name>
    <dbReference type="NCBI Taxonomy" id="426638"/>
    <lineage>
        <taxon>Eukaryota</taxon>
        <taxon>Sar</taxon>
        <taxon>Stramenopiles</taxon>
        <taxon>Ochrophyta</taxon>
        <taxon>Bacillariophyta</taxon>
        <taxon>Coscinodiscophyceae</taxon>
        <taxon>Chaetocerotophycidae</taxon>
        <taxon>Chaetocerotales</taxon>
        <taxon>Chaetocerotaceae</taxon>
        <taxon>Chaetoceros</taxon>
    </lineage>
</organism>
<feature type="compositionally biased region" description="Basic residues" evidence="1">
    <location>
        <begin position="1637"/>
        <end position="1647"/>
    </location>
</feature>
<dbReference type="InterPro" id="IPR008752">
    <property type="entry name" value="Peptidase_M11"/>
</dbReference>
<feature type="region of interest" description="Disordered" evidence="1">
    <location>
        <begin position="570"/>
        <end position="685"/>
    </location>
</feature>
<sequence length="1696" mass="175516">MKSSIALFLSSIALCSEHGLGEMKVLREKRHLKSLDETCIASIVDILYEDGTDGQFMTCETPSGKSYKVKNVDKAFIKENFGNGKLVSGNVELSFDLDAMVDESTAEIVSNSLPGFRKKHIKGSKGSKGSRRLGRQLQTQVGNCGTYLGGSCAGTRSVLVVRVIADDKSTTASESQLAESIFENPNDSLNLQSWYKQCSYNQLDFEPATGTGINGGVTTVTVPSKSTDGDSKMNNDIVEALNAKFSVSSPNQIANHVMYCLPAGTMSGIAYANINNWRSVYSDNWCTYVSAQAHEIGHNLVLAHSGDPAATGSAATYGDQSGMMGFSYSYDDGPRQCFNAPKNWQLGWYDDKQVSVSFEGWEGNLIGLSDYGNPNVATDDMVIAKVDLNESYYVSFNRKTGINSGTLEGGDQVMVHKRDLGTGYAESDILAYLNSGGSYTSPDTNFKVTVNSINLSSNPARANIKIERFGNPPPCYTGAVSVSITPDNYAGEISWDIRDDADNVLVEGTSTGLSNIVLADGFYTFSIYDSFGDGICCAYGNGSYTFQVGSTVVKTGGEFGSQESTQFGICSNVSPTVPPTNPPSPAPTSSPSSSPTSSPSTAPTKSPTPNPTIPPTLAPTEAPTTAPTSSPTAAPVPTASPTATPTQSPTIPPPTSSPTSSPTTAPTKSPTPNPTNVPTSAPTAPCYDGSVTVSITLDNYPAETSWEIKNEADNVVAQGDSKSGSTGQANINLADGYYKLTIYDSYGDGLCCGYGIGSYTLEVGSTVIKTGGEFGFQEVTEFGICSYVSPTQAPTIPPTAAPTSSPTSSPTESPSEVPSMSSDAPSSSPFASPSSSPSFSSDKPSIAPTSNPSAVPSMSTNTPSSSPFASPSYFPSEKPSLLHSLLPSIAPTEKISNLPSLDPSAQPSKNQIMPSPLPSLSIAPTKYRSDRPSWLPSENPSVGSSVSPSNAPIQIFVDQSGVEYGGSAELVNCAGTNTNMIRRFHDTGYVTFTVGLECTDVDVEVSYLSGANRTMHIFVNSESSQIFDSSETGAWCNAGGTSSTKVLAGLSGFQEGLNTLTFQNPAGASSPLLEWIKFKGNCLSSPFVSPSAAPSMSSDKPSSSPLSSPSATPSMSSDAPSASPFASPSAAPSMSSDAPSASPFASPSATPSMSSDAPSASPFASPSAAPSMSSDAPSASPFASPSAAPSMSSDAPSASPFASPSAAPSMSSDAPSASPFASPSAAPSMSSDAPSASPFASPSAAPSMSSDAPSASPFASPSATPSMSSDAPSASPFASPSAAPSMSSDAPSASPFASPSAAPSMSSDKPSSSPSYQPTSAPTNAPTSSPTSAPTNSPTFAPTSSLTSAPTNAPTVAVTSSPSLSQGCDTVEVIIVMDNYPAETSWQLTDATSTVVLSGSGYTTSGDTISEEVCVDDWTSLSFTINDSYGDGICCSYGSGSYTVNVNGNTVLSGGSFGSSETKPLQPEPCDHGEDFIDGKLVCKCGPGEKRIAVDLRTDRYPSETSWAIKTCAGDVVATGSYTQTETDHTDYICVESSSPYQFQISDSYGDGICCSYGEGNYQLSFDGTVQVSGDGSYGSGEVKDLNGVCPASSIEASDSLIEASDTTLECSSVTRKRKCTGNCEWVREDMKERGLKKGKRRRRGVCKPKEKEEPKKEEPKKEEPSVPKCAACASTGAACCGTCVNSGPAFMRGCS</sequence>
<feature type="compositionally biased region" description="Basic and acidic residues" evidence="1">
    <location>
        <begin position="1648"/>
        <end position="1666"/>
    </location>
</feature>
<dbReference type="Proteomes" id="UP001054902">
    <property type="component" value="Unassembled WGS sequence"/>
</dbReference>
<reference evidence="3 4" key="1">
    <citation type="journal article" date="2021" name="Sci. Rep.">
        <title>The genome of the diatom Chaetoceros tenuissimus carries an ancient integrated fragment of an extant virus.</title>
        <authorList>
            <person name="Hongo Y."/>
            <person name="Kimura K."/>
            <person name="Takaki Y."/>
            <person name="Yoshida Y."/>
            <person name="Baba S."/>
            <person name="Kobayashi G."/>
            <person name="Nagasaki K."/>
            <person name="Hano T."/>
            <person name="Tomaru Y."/>
        </authorList>
    </citation>
    <scope>NUCLEOTIDE SEQUENCE [LARGE SCALE GENOMIC DNA]</scope>
    <source>
        <strain evidence="3 4">NIES-3715</strain>
    </source>
</reference>
<feature type="region of interest" description="Disordered" evidence="1">
    <location>
        <begin position="795"/>
        <end position="873"/>
    </location>
</feature>
<protein>
    <recommendedName>
        <fullName evidence="2">Peptidase M11 gametolysin domain-containing protein</fullName>
    </recommendedName>
</protein>
<dbReference type="SUPFAM" id="SSF55486">
    <property type="entry name" value="Metalloproteases ('zincins'), catalytic domain"/>
    <property type="match status" value="1"/>
</dbReference>
<feature type="compositionally biased region" description="Pro residues" evidence="1">
    <location>
        <begin position="606"/>
        <end position="617"/>
    </location>
</feature>
<dbReference type="PANTHER" id="PTHR48233:SF5">
    <property type="entry name" value="BRINKER"/>
    <property type="match status" value="1"/>
</dbReference>
<feature type="compositionally biased region" description="Polar residues" evidence="1">
    <location>
        <begin position="1346"/>
        <end position="1364"/>
    </location>
</feature>
<feature type="compositionally biased region" description="Low complexity" evidence="1">
    <location>
        <begin position="1090"/>
        <end position="1345"/>
    </location>
</feature>
<feature type="compositionally biased region" description="Low complexity" evidence="1">
    <location>
        <begin position="657"/>
        <end position="668"/>
    </location>
</feature>
<keyword evidence="4" id="KW-1185">Reference proteome</keyword>
<comment type="caution">
    <text evidence="3">The sequence shown here is derived from an EMBL/GenBank/DDBJ whole genome shotgun (WGS) entry which is preliminary data.</text>
</comment>
<gene>
    <name evidence="3" type="ORF">CTEN210_16186</name>
</gene>
<proteinExistence type="predicted"/>
<name>A0AAD3DB42_9STRA</name>
<evidence type="ECO:0000256" key="1">
    <source>
        <dbReference type="SAM" id="MobiDB-lite"/>
    </source>
</evidence>
<evidence type="ECO:0000259" key="2">
    <source>
        <dbReference type="Pfam" id="PF05548"/>
    </source>
</evidence>
<dbReference type="Gene3D" id="2.60.120.260">
    <property type="entry name" value="Galactose-binding domain-like"/>
    <property type="match status" value="1"/>
</dbReference>
<evidence type="ECO:0000313" key="4">
    <source>
        <dbReference type="Proteomes" id="UP001054902"/>
    </source>
</evidence>